<dbReference type="AlphaFoldDB" id="A0A5J6HGU5"/>
<feature type="compositionally biased region" description="Basic residues" evidence="1">
    <location>
        <begin position="75"/>
        <end position="84"/>
    </location>
</feature>
<accession>A0A5J6HGU5</accession>
<evidence type="ECO:0000313" key="3">
    <source>
        <dbReference type="Proteomes" id="UP000326553"/>
    </source>
</evidence>
<dbReference type="EMBL" id="CP023695">
    <property type="protein sequence ID" value="QEV16275.1"/>
    <property type="molecule type" value="Genomic_DNA"/>
</dbReference>
<keyword evidence="3" id="KW-1185">Reference proteome</keyword>
<feature type="region of interest" description="Disordered" evidence="1">
    <location>
        <begin position="1"/>
        <end position="93"/>
    </location>
</feature>
<proteinExistence type="predicted"/>
<organism evidence="2 3">
    <name type="scientific">Streptomyces alboniger</name>
    <dbReference type="NCBI Taxonomy" id="132473"/>
    <lineage>
        <taxon>Bacteria</taxon>
        <taxon>Bacillati</taxon>
        <taxon>Actinomycetota</taxon>
        <taxon>Actinomycetes</taxon>
        <taxon>Kitasatosporales</taxon>
        <taxon>Streptomycetaceae</taxon>
        <taxon>Streptomyces</taxon>
        <taxon>Streptomyces aurantiacus group</taxon>
    </lineage>
</organism>
<sequence length="145" mass="15823">MPRKSASRLTAASQKQEARALGGDQDSREDEAERSGVDAEVLGGKDDGGQIRVTITMSRRSRRCQRHQLGPLRGRPPHPRRPRTGSRWPPTGASRIFHSALDIAEIVRQIQEEGQALDPEDLAHMPPCLTERGDPPGADGYGQAA</sequence>
<dbReference type="KEGG" id="salw:CP975_01025"/>
<dbReference type="Proteomes" id="UP000326553">
    <property type="component" value="Chromosome"/>
</dbReference>
<reference evidence="2 3" key="1">
    <citation type="submission" date="2017-09" db="EMBL/GenBank/DDBJ databases">
        <authorList>
            <person name="Lee N."/>
            <person name="Cho B.-K."/>
        </authorList>
    </citation>
    <scope>NUCLEOTIDE SEQUENCE [LARGE SCALE GENOMIC DNA]</scope>
    <source>
        <strain evidence="2 3">ATCC 12461</strain>
    </source>
</reference>
<feature type="compositionally biased region" description="Basic and acidic residues" evidence="1">
    <location>
        <begin position="31"/>
        <end position="49"/>
    </location>
</feature>
<feature type="region of interest" description="Disordered" evidence="1">
    <location>
        <begin position="113"/>
        <end position="145"/>
    </location>
</feature>
<gene>
    <name evidence="2" type="ORF">CP975_01025</name>
</gene>
<protein>
    <submittedName>
        <fullName evidence="2">Uncharacterized protein</fullName>
    </submittedName>
</protein>
<evidence type="ECO:0000256" key="1">
    <source>
        <dbReference type="SAM" id="MobiDB-lite"/>
    </source>
</evidence>
<evidence type="ECO:0000313" key="2">
    <source>
        <dbReference type="EMBL" id="QEV16275.1"/>
    </source>
</evidence>
<name>A0A5J6HGU5_STRAD</name>